<dbReference type="NCBIfam" id="NF033748">
    <property type="entry name" value="class_F_sortase"/>
    <property type="match status" value="1"/>
</dbReference>
<gene>
    <name evidence="3" type="ORF">FY004_06935</name>
</gene>
<comment type="caution">
    <text evidence="3">The sequence shown here is derived from an EMBL/GenBank/DDBJ whole genome shotgun (WGS) entry which is preliminary data.</text>
</comment>
<name>A0A5D4JLS3_9ACTN</name>
<evidence type="ECO:0000313" key="4">
    <source>
        <dbReference type="Proteomes" id="UP000323242"/>
    </source>
</evidence>
<accession>A0A5D4JLS3</accession>
<feature type="compositionally biased region" description="Low complexity" evidence="2">
    <location>
        <begin position="8"/>
        <end position="21"/>
    </location>
</feature>
<dbReference type="Gene3D" id="2.40.260.10">
    <property type="entry name" value="Sortase"/>
    <property type="match status" value="1"/>
</dbReference>
<proteinExistence type="predicted"/>
<dbReference type="GO" id="GO:0016787">
    <property type="term" value="F:hydrolase activity"/>
    <property type="evidence" value="ECO:0007669"/>
    <property type="project" value="UniProtKB-KW"/>
</dbReference>
<keyword evidence="4" id="KW-1185">Reference proteome</keyword>
<sequence length="238" mass="24681">MSSPLFSGRPPRSWRGGRPARNPGRQLLRLGPTVPLRRAVGALAITIGIASACLGISELVTGPARAPGPLALGSVPVHTGPAGAAEPGKQASAAPPVRIRIPAIGLNQPLTGVRVQQDGRLGVPSDPSTVSWWSDGPIPGNSGAAIVVGHVDSATGPGAFHGLSALRPGDRITVARDDRSHVTFTVQALRQYEKDTFPDSKVYATTGPPALHLITCSGTYDRARGEYRSNLVIYATTA</sequence>
<evidence type="ECO:0000256" key="1">
    <source>
        <dbReference type="ARBA" id="ARBA00022801"/>
    </source>
</evidence>
<dbReference type="Proteomes" id="UP000323242">
    <property type="component" value="Unassembled WGS sequence"/>
</dbReference>
<dbReference type="InterPro" id="IPR023365">
    <property type="entry name" value="Sortase_dom-sf"/>
</dbReference>
<dbReference type="InterPro" id="IPR005754">
    <property type="entry name" value="Sortase"/>
</dbReference>
<dbReference type="AlphaFoldDB" id="A0A5D4JLS3"/>
<reference evidence="3 4" key="1">
    <citation type="submission" date="2019-08" db="EMBL/GenBank/DDBJ databases">
        <title>Draft genome for granaticin producer strain Streptomyces parvus C05.</title>
        <authorList>
            <person name="Gonzalez-Pimentel J.L."/>
        </authorList>
    </citation>
    <scope>NUCLEOTIDE SEQUENCE [LARGE SCALE GENOMIC DNA]</scope>
    <source>
        <strain evidence="3 4">C05</strain>
    </source>
</reference>
<protein>
    <submittedName>
        <fullName evidence="3">Class F sortase</fullName>
    </submittedName>
</protein>
<organism evidence="3 4">
    <name type="scientific">Streptomyces parvus</name>
    <dbReference type="NCBI Taxonomy" id="66428"/>
    <lineage>
        <taxon>Bacteria</taxon>
        <taxon>Bacillati</taxon>
        <taxon>Actinomycetota</taxon>
        <taxon>Actinomycetes</taxon>
        <taxon>Kitasatosporales</taxon>
        <taxon>Streptomycetaceae</taxon>
        <taxon>Streptomyces</taxon>
    </lineage>
</organism>
<evidence type="ECO:0000313" key="3">
    <source>
        <dbReference type="EMBL" id="TYR65275.1"/>
    </source>
</evidence>
<dbReference type="SUPFAM" id="SSF63817">
    <property type="entry name" value="Sortase"/>
    <property type="match status" value="1"/>
</dbReference>
<feature type="region of interest" description="Disordered" evidence="2">
    <location>
        <begin position="1"/>
        <end position="26"/>
    </location>
</feature>
<dbReference type="Pfam" id="PF04203">
    <property type="entry name" value="Sortase"/>
    <property type="match status" value="1"/>
</dbReference>
<dbReference type="InterPro" id="IPR042001">
    <property type="entry name" value="Sortase_F"/>
</dbReference>
<keyword evidence="1" id="KW-0378">Hydrolase</keyword>
<dbReference type="EMBL" id="VSZQ01000026">
    <property type="protein sequence ID" value="TYR65275.1"/>
    <property type="molecule type" value="Genomic_DNA"/>
</dbReference>
<dbReference type="CDD" id="cd05829">
    <property type="entry name" value="Sortase_F"/>
    <property type="match status" value="1"/>
</dbReference>
<evidence type="ECO:0000256" key="2">
    <source>
        <dbReference type="SAM" id="MobiDB-lite"/>
    </source>
</evidence>